<organism evidence="1">
    <name type="scientific">Rhizophora mucronata</name>
    <name type="common">Asiatic mangrove</name>
    <dbReference type="NCBI Taxonomy" id="61149"/>
    <lineage>
        <taxon>Eukaryota</taxon>
        <taxon>Viridiplantae</taxon>
        <taxon>Streptophyta</taxon>
        <taxon>Embryophyta</taxon>
        <taxon>Tracheophyta</taxon>
        <taxon>Spermatophyta</taxon>
        <taxon>Magnoliopsida</taxon>
        <taxon>eudicotyledons</taxon>
        <taxon>Gunneridae</taxon>
        <taxon>Pentapetalae</taxon>
        <taxon>rosids</taxon>
        <taxon>fabids</taxon>
        <taxon>Malpighiales</taxon>
        <taxon>Rhizophoraceae</taxon>
        <taxon>Rhizophora</taxon>
    </lineage>
</organism>
<name>A0A2P2KE13_RHIMU</name>
<protein>
    <submittedName>
        <fullName evidence="1">Uncharacterized protein</fullName>
    </submittedName>
</protein>
<dbReference type="AlphaFoldDB" id="A0A2P2KE13"/>
<sequence>MFLKWRKNLSFDKAPKSHRLIQHITDKRINKVS</sequence>
<evidence type="ECO:0000313" key="1">
    <source>
        <dbReference type="EMBL" id="MBX03969.1"/>
    </source>
</evidence>
<accession>A0A2P2KE13</accession>
<dbReference type="EMBL" id="GGEC01023485">
    <property type="protein sequence ID" value="MBX03969.1"/>
    <property type="molecule type" value="Transcribed_RNA"/>
</dbReference>
<proteinExistence type="predicted"/>
<reference evidence="1" key="1">
    <citation type="submission" date="2018-02" db="EMBL/GenBank/DDBJ databases">
        <title>Rhizophora mucronata_Transcriptome.</title>
        <authorList>
            <person name="Meera S.P."/>
            <person name="Sreeshan A."/>
            <person name="Augustine A."/>
        </authorList>
    </citation>
    <scope>NUCLEOTIDE SEQUENCE</scope>
    <source>
        <tissue evidence="1">Leaf</tissue>
    </source>
</reference>